<evidence type="ECO:0000313" key="2">
    <source>
        <dbReference type="Proteomes" id="UP000214688"/>
    </source>
</evidence>
<keyword evidence="2" id="KW-1185">Reference proteome</keyword>
<accession>A0A223D045</accession>
<dbReference type="Proteomes" id="UP000214688">
    <property type="component" value="Chromosome"/>
</dbReference>
<proteinExistence type="predicted"/>
<gene>
    <name evidence="1" type="ORF">CIG75_07950</name>
</gene>
<name>A0A223D045_9BACL</name>
<organism evidence="1 2">
    <name type="scientific">Tumebacillus algifaecis</name>
    <dbReference type="NCBI Taxonomy" id="1214604"/>
    <lineage>
        <taxon>Bacteria</taxon>
        <taxon>Bacillati</taxon>
        <taxon>Bacillota</taxon>
        <taxon>Bacilli</taxon>
        <taxon>Bacillales</taxon>
        <taxon>Alicyclobacillaceae</taxon>
        <taxon>Tumebacillus</taxon>
    </lineage>
</organism>
<dbReference type="KEGG" id="tab:CIG75_07950"/>
<dbReference type="AlphaFoldDB" id="A0A223D045"/>
<protein>
    <submittedName>
        <fullName evidence="1">Uncharacterized protein</fullName>
    </submittedName>
</protein>
<dbReference type="RefSeq" id="WP_094236170.1">
    <property type="nucleotide sequence ID" value="NZ_CP022657.1"/>
</dbReference>
<dbReference type="EMBL" id="CP022657">
    <property type="protein sequence ID" value="ASS74921.1"/>
    <property type="molecule type" value="Genomic_DNA"/>
</dbReference>
<sequence length="189" mass="22697">MSIYYYSFRIGELYEAIGSNDRLLLKKAQLLLHRNTDLYTVVQAILRDGLLYHEAFGDEQYNDALTKVVQVLPSYQNLFDDKDYQIDYHDVWRKLPKKSLLREYWNYFTHGRYLFDHPIQPKTGLRYGYLLQDELPQFLHLIEQDGLPLPWYFFQQTVPTIQQTLEAGDDLFVSITIRGRRYRLLRPKH</sequence>
<evidence type="ECO:0000313" key="1">
    <source>
        <dbReference type="EMBL" id="ASS74921.1"/>
    </source>
</evidence>
<reference evidence="1 2" key="1">
    <citation type="journal article" date="2015" name="Int. J. Syst. Evol. Microbiol.">
        <title>Tumebacillus algifaecis sp. nov., isolated from decomposing algal scum.</title>
        <authorList>
            <person name="Wu Y.F."/>
            <person name="Zhang B."/>
            <person name="Xing P."/>
            <person name="Wu Q.L."/>
            <person name="Liu S.J."/>
        </authorList>
    </citation>
    <scope>NUCLEOTIDE SEQUENCE [LARGE SCALE GENOMIC DNA]</scope>
    <source>
        <strain evidence="1 2">THMBR28</strain>
    </source>
</reference>
<dbReference type="OrthoDB" id="2381018at2"/>